<dbReference type="GO" id="GO:0001228">
    <property type="term" value="F:DNA-binding transcription activator activity, RNA polymerase II-specific"/>
    <property type="evidence" value="ECO:0007669"/>
    <property type="project" value="TreeGrafter"/>
</dbReference>
<name>A0A6G1KKR1_9PLEO</name>
<dbReference type="EMBL" id="MU005765">
    <property type="protein sequence ID" value="KAF2713135.1"/>
    <property type="molecule type" value="Genomic_DNA"/>
</dbReference>
<keyword evidence="1" id="KW-0539">Nucleus</keyword>
<organism evidence="2 3">
    <name type="scientific">Pleomassaria siparia CBS 279.74</name>
    <dbReference type="NCBI Taxonomy" id="1314801"/>
    <lineage>
        <taxon>Eukaryota</taxon>
        <taxon>Fungi</taxon>
        <taxon>Dikarya</taxon>
        <taxon>Ascomycota</taxon>
        <taxon>Pezizomycotina</taxon>
        <taxon>Dothideomycetes</taxon>
        <taxon>Pleosporomycetidae</taxon>
        <taxon>Pleosporales</taxon>
        <taxon>Pleomassariaceae</taxon>
        <taxon>Pleomassaria</taxon>
    </lineage>
</organism>
<evidence type="ECO:0000256" key="1">
    <source>
        <dbReference type="ARBA" id="ARBA00023242"/>
    </source>
</evidence>
<evidence type="ECO:0000313" key="3">
    <source>
        <dbReference type="Proteomes" id="UP000799428"/>
    </source>
</evidence>
<evidence type="ECO:0008006" key="4">
    <source>
        <dbReference type="Google" id="ProtNLM"/>
    </source>
</evidence>
<proteinExistence type="predicted"/>
<sequence>MRKLTPVQCDQKPPRCKNCQRWGIVCDYTALSAAVAQVYNKNLLYQYNHALIYSYKTVTPPPPSPWLDHQDLELLNHYATRTSLTLSAEETLSIWQGYIPGEAKTHGFLMHSLLALSALHLSYVWPAGRKRDAWFDVANRQHGTALSCFRSHVTSITAENGSAVTAFSFLTVIFNIGLPVVYGFESTPFPTSTFIDVIQVLRTAWGAMSPVLPGIEMGALGPLIKQPMVGEGTCGMHVKGNQVLQFLAEFNERRADTEEEKEIYRGAIGALRKFLQAIRNTPPLWENSLIWPTVVSDAFFELLRRKRPFALILLAHWCIPVYRSPSLWFNQWARNIVADIRRMLEGEFRGAVNWPAQQVGLVPKEEHERGCACLTCDPVGVGVA</sequence>
<dbReference type="PANTHER" id="PTHR47784">
    <property type="entry name" value="STEROL UPTAKE CONTROL PROTEIN 2"/>
    <property type="match status" value="1"/>
</dbReference>
<dbReference type="AlphaFoldDB" id="A0A6G1KKR1"/>
<reference evidence="2" key="1">
    <citation type="journal article" date="2020" name="Stud. Mycol.">
        <title>101 Dothideomycetes genomes: a test case for predicting lifestyles and emergence of pathogens.</title>
        <authorList>
            <person name="Haridas S."/>
            <person name="Albert R."/>
            <person name="Binder M."/>
            <person name="Bloem J."/>
            <person name="Labutti K."/>
            <person name="Salamov A."/>
            <person name="Andreopoulos B."/>
            <person name="Baker S."/>
            <person name="Barry K."/>
            <person name="Bills G."/>
            <person name="Bluhm B."/>
            <person name="Cannon C."/>
            <person name="Castanera R."/>
            <person name="Culley D."/>
            <person name="Daum C."/>
            <person name="Ezra D."/>
            <person name="Gonzalez J."/>
            <person name="Henrissat B."/>
            <person name="Kuo A."/>
            <person name="Liang C."/>
            <person name="Lipzen A."/>
            <person name="Lutzoni F."/>
            <person name="Magnuson J."/>
            <person name="Mondo S."/>
            <person name="Nolan M."/>
            <person name="Ohm R."/>
            <person name="Pangilinan J."/>
            <person name="Park H.-J."/>
            <person name="Ramirez L."/>
            <person name="Alfaro M."/>
            <person name="Sun H."/>
            <person name="Tritt A."/>
            <person name="Yoshinaga Y."/>
            <person name="Zwiers L.-H."/>
            <person name="Turgeon B."/>
            <person name="Goodwin S."/>
            <person name="Spatafora J."/>
            <person name="Crous P."/>
            <person name="Grigoriev I."/>
        </authorList>
    </citation>
    <scope>NUCLEOTIDE SEQUENCE</scope>
    <source>
        <strain evidence="2">CBS 279.74</strain>
    </source>
</reference>
<gene>
    <name evidence="2" type="ORF">K504DRAFT_497961</name>
</gene>
<dbReference type="InterPro" id="IPR001138">
    <property type="entry name" value="Zn2Cys6_DnaBD"/>
</dbReference>
<dbReference type="GO" id="GO:0008270">
    <property type="term" value="F:zinc ion binding"/>
    <property type="evidence" value="ECO:0007669"/>
    <property type="project" value="InterPro"/>
</dbReference>
<dbReference type="OrthoDB" id="4937900at2759"/>
<dbReference type="Proteomes" id="UP000799428">
    <property type="component" value="Unassembled WGS sequence"/>
</dbReference>
<evidence type="ECO:0000313" key="2">
    <source>
        <dbReference type="EMBL" id="KAF2713135.1"/>
    </source>
</evidence>
<keyword evidence="3" id="KW-1185">Reference proteome</keyword>
<accession>A0A6G1KKR1</accession>
<dbReference type="PANTHER" id="PTHR47784:SF5">
    <property type="entry name" value="STEROL UPTAKE CONTROL PROTEIN 2"/>
    <property type="match status" value="1"/>
</dbReference>
<dbReference type="CDD" id="cd00067">
    <property type="entry name" value="GAL4"/>
    <property type="match status" value="1"/>
</dbReference>
<dbReference type="InterPro" id="IPR053157">
    <property type="entry name" value="Sterol_Uptake_Regulator"/>
</dbReference>
<protein>
    <recommendedName>
        <fullName evidence="4">Zn(2)-C6 fungal-type domain-containing protein</fullName>
    </recommendedName>
</protein>